<gene>
    <name evidence="2" type="ORF">CRP01_00550</name>
</gene>
<name>A0A2D0NJ97_FLAN2</name>
<feature type="transmembrane region" description="Helical" evidence="1">
    <location>
        <begin position="109"/>
        <end position="130"/>
    </location>
</feature>
<dbReference type="AlphaFoldDB" id="A0A2D0NJ97"/>
<dbReference type="RefSeq" id="WP_099148028.1">
    <property type="nucleotide sequence ID" value="NZ_PDUD01000001.1"/>
</dbReference>
<feature type="transmembrane region" description="Helical" evidence="1">
    <location>
        <begin position="44"/>
        <end position="66"/>
    </location>
</feature>
<comment type="caution">
    <text evidence="2">The sequence shown here is derived from an EMBL/GenBank/DDBJ whole genome shotgun (WGS) entry which is preliminary data.</text>
</comment>
<keyword evidence="1" id="KW-0472">Membrane</keyword>
<feature type="transmembrane region" description="Helical" evidence="1">
    <location>
        <begin position="181"/>
        <end position="200"/>
    </location>
</feature>
<dbReference type="Gene3D" id="1.20.1260.100">
    <property type="entry name" value="TspO/MBR protein"/>
    <property type="match status" value="1"/>
</dbReference>
<protein>
    <recommendedName>
        <fullName evidence="4">Tryptophan-rich sensory protein</fullName>
    </recommendedName>
</protein>
<dbReference type="PANTHER" id="PTHR33802:SF1">
    <property type="entry name" value="XK-RELATED PROTEIN"/>
    <property type="match status" value="1"/>
</dbReference>
<dbReference type="OrthoDB" id="5189031at2"/>
<keyword evidence="1" id="KW-0812">Transmembrane</keyword>
<feature type="transmembrane region" description="Helical" evidence="1">
    <location>
        <begin position="142"/>
        <end position="169"/>
    </location>
</feature>
<evidence type="ECO:0000313" key="2">
    <source>
        <dbReference type="EMBL" id="PHN08436.1"/>
    </source>
</evidence>
<keyword evidence="1" id="KW-1133">Transmembrane helix</keyword>
<evidence type="ECO:0008006" key="4">
    <source>
        <dbReference type="Google" id="ProtNLM"/>
    </source>
</evidence>
<sequence>MSTRTLQILNIIGFILVITLNGLANALPINGRTTGELSDLYPNLFVPAGFTFSIWGVIYLLLLGFIIYQARGITKATSNPEEVQTIGIWFFISCLANASWILAWHYTQVVLSVLIMLLILTSLIMIYRRLQIGNGADSSKRLFLVNLPFSVYLGWITVATIANVTTLLVDRDLSGFWLGETIWTCIMILIATGFGIFFLIKKRDVPYALVLIWAFYGITAARFNDNIILVAYIGMALLAVGVLFRFPRWISTS</sequence>
<evidence type="ECO:0000256" key="1">
    <source>
        <dbReference type="SAM" id="Phobius"/>
    </source>
</evidence>
<evidence type="ECO:0000313" key="3">
    <source>
        <dbReference type="Proteomes" id="UP000223913"/>
    </source>
</evidence>
<dbReference type="InterPro" id="IPR038330">
    <property type="entry name" value="TspO/MBR-related_sf"/>
</dbReference>
<dbReference type="Proteomes" id="UP000223913">
    <property type="component" value="Unassembled WGS sequence"/>
</dbReference>
<feature type="transmembrane region" description="Helical" evidence="1">
    <location>
        <begin position="229"/>
        <end position="246"/>
    </location>
</feature>
<keyword evidence="3" id="KW-1185">Reference proteome</keyword>
<feature type="transmembrane region" description="Helical" evidence="1">
    <location>
        <begin position="86"/>
        <end position="103"/>
    </location>
</feature>
<feature type="transmembrane region" description="Helical" evidence="1">
    <location>
        <begin position="207"/>
        <end position="223"/>
    </location>
</feature>
<dbReference type="PANTHER" id="PTHR33802">
    <property type="entry name" value="SI:CH211-161H7.5-RELATED"/>
    <property type="match status" value="1"/>
</dbReference>
<organism evidence="2 3">
    <name type="scientific">Flavilitoribacter nigricans (strain ATCC 23147 / DSM 23189 / NBRC 102662 / NCIMB 1420 / SS-2)</name>
    <name type="common">Lewinella nigricans</name>
    <dbReference type="NCBI Taxonomy" id="1122177"/>
    <lineage>
        <taxon>Bacteria</taxon>
        <taxon>Pseudomonadati</taxon>
        <taxon>Bacteroidota</taxon>
        <taxon>Saprospiria</taxon>
        <taxon>Saprospirales</taxon>
        <taxon>Lewinellaceae</taxon>
        <taxon>Flavilitoribacter</taxon>
    </lineage>
</organism>
<feature type="transmembrane region" description="Helical" evidence="1">
    <location>
        <begin position="7"/>
        <end position="24"/>
    </location>
</feature>
<dbReference type="EMBL" id="PDUD01000001">
    <property type="protein sequence ID" value="PHN08436.1"/>
    <property type="molecule type" value="Genomic_DNA"/>
</dbReference>
<reference evidence="2 3" key="1">
    <citation type="submission" date="2017-10" db="EMBL/GenBank/DDBJ databases">
        <title>The draft genome sequence of Lewinella nigricans NBRC 102662.</title>
        <authorList>
            <person name="Wang K."/>
        </authorList>
    </citation>
    <scope>NUCLEOTIDE SEQUENCE [LARGE SCALE GENOMIC DNA]</scope>
    <source>
        <strain evidence="2 3">NBRC 102662</strain>
    </source>
</reference>
<accession>A0A2D0NJ97</accession>
<proteinExistence type="predicted"/>